<gene>
    <name evidence="1" type="ORF">KI387_022934</name>
</gene>
<dbReference type="Proteomes" id="UP000824469">
    <property type="component" value="Unassembled WGS sequence"/>
</dbReference>
<dbReference type="EMBL" id="JAHRHJ020000005">
    <property type="protein sequence ID" value="KAH9314307.1"/>
    <property type="molecule type" value="Genomic_DNA"/>
</dbReference>
<name>A0AA38G1F6_TAXCH</name>
<feature type="non-terminal residue" evidence="1">
    <location>
        <position position="1"/>
    </location>
</feature>
<reference evidence="1 2" key="1">
    <citation type="journal article" date="2021" name="Nat. Plants">
        <title>The Taxus genome provides insights into paclitaxel biosynthesis.</title>
        <authorList>
            <person name="Xiong X."/>
            <person name="Gou J."/>
            <person name="Liao Q."/>
            <person name="Li Y."/>
            <person name="Zhou Q."/>
            <person name="Bi G."/>
            <person name="Li C."/>
            <person name="Du R."/>
            <person name="Wang X."/>
            <person name="Sun T."/>
            <person name="Guo L."/>
            <person name="Liang H."/>
            <person name="Lu P."/>
            <person name="Wu Y."/>
            <person name="Zhang Z."/>
            <person name="Ro D.K."/>
            <person name="Shang Y."/>
            <person name="Huang S."/>
            <person name="Yan J."/>
        </authorList>
    </citation>
    <scope>NUCLEOTIDE SEQUENCE [LARGE SCALE GENOMIC DNA]</scope>
    <source>
        <strain evidence="1">Ta-2019</strain>
    </source>
</reference>
<organism evidence="1 2">
    <name type="scientific">Taxus chinensis</name>
    <name type="common">Chinese yew</name>
    <name type="synonym">Taxus wallichiana var. chinensis</name>
    <dbReference type="NCBI Taxonomy" id="29808"/>
    <lineage>
        <taxon>Eukaryota</taxon>
        <taxon>Viridiplantae</taxon>
        <taxon>Streptophyta</taxon>
        <taxon>Embryophyta</taxon>
        <taxon>Tracheophyta</taxon>
        <taxon>Spermatophyta</taxon>
        <taxon>Pinopsida</taxon>
        <taxon>Pinidae</taxon>
        <taxon>Conifers II</taxon>
        <taxon>Cupressales</taxon>
        <taxon>Taxaceae</taxon>
        <taxon>Taxus</taxon>
    </lineage>
</organism>
<sequence length="81" mass="9464">IDVDNSVSYVVFKEYEIDQCRYPEQVDFPGTLMFDAASRDVEKIDLGTKDKPEKMWSDNNLDGKEKQSYDQLLKMYQNCLA</sequence>
<proteinExistence type="predicted"/>
<keyword evidence="2" id="KW-1185">Reference proteome</keyword>
<dbReference type="AlphaFoldDB" id="A0AA38G1F6"/>
<comment type="caution">
    <text evidence="1">The sequence shown here is derived from an EMBL/GenBank/DDBJ whole genome shotgun (WGS) entry which is preliminary data.</text>
</comment>
<evidence type="ECO:0000313" key="2">
    <source>
        <dbReference type="Proteomes" id="UP000824469"/>
    </source>
</evidence>
<evidence type="ECO:0000313" key="1">
    <source>
        <dbReference type="EMBL" id="KAH9314307.1"/>
    </source>
</evidence>
<feature type="non-terminal residue" evidence="1">
    <location>
        <position position="81"/>
    </location>
</feature>
<accession>A0AA38G1F6</accession>
<protein>
    <submittedName>
        <fullName evidence="1">Uncharacterized protein</fullName>
    </submittedName>
</protein>